<reference evidence="5" key="1">
    <citation type="submission" date="2017-06" db="EMBL/GenBank/DDBJ databases">
        <title>Genome analysis of Fimbriiglobus ruber SP5, the first member of the order Planctomycetales with confirmed chitinolytic capability.</title>
        <authorList>
            <person name="Ravin N.V."/>
            <person name="Rakitin A.L."/>
            <person name="Ivanova A.A."/>
            <person name="Beletsky A.V."/>
            <person name="Kulichevskaya I.S."/>
            <person name="Mardanov A.V."/>
            <person name="Dedysh S.N."/>
        </authorList>
    </citation>
    <scope>NUCLEOTIDE SEQUENCE [LARGE SCALE GENOMIC DNA]</scope>
    <source>
        <strain evidence="5">SP5</strain>
    </source>
</reference>
<dbReference type="GO" id="GO:0005737">
    <property type="term" value="C:cytoplasm"/>
    <property type="evidence" value="ECO:0007669"/>
    <property type="project" value="UniProtKB-SubCell"/>
</dbReference>
<evidence type="ECO:0000313" key="4">
    <source>
        <dbReference type="EMBL" id="OWK46518.1"/>
    </source>
</evidence>
<dbReference type="OrthoDB" id="95460at2"/>
<keyword evidence="2" id="KW-0808">Transferase</keyword>
<name>A0A225E6T8_9BACT</name>
<dbReference type="InterPro" id="IPR051541">
    <property type="entry name" value="PTS_SugarTrans_NitroReg"/>
</dbReference>
<organism evidence="4 5">
    <name type="scientific">Fimbriiglobus ruber</name>
    <dbReference type="NCBI Taxonomy" id="1908690"/>
    <lineage>
        <taxon>Bacteria</taxon>
        <taxon>Pseudomonadati</taxon>
        <taxon>Planctomycetota</taxon>
        <taxon>Planctomycetia</taxon>
        <taxon>Gemmatales</taxon>
        <taxon>Gemmataceae</taxon>
        <taxon>Fimbriiglobus</taxon>
    </lineage>
</organism>
<proteinExistence type="predicted"/>
<dbReference type="EMBL" id="NIDE01000001">
    <property type="protein sequence ID" value="OWK46518.1"/>
    <property type="molecule type" value="Genomic_DNA"/>
</dbReference>
<dbReference type="Gene3D" id="3.40.930.10">
    <property type="entry name" value="Mannitol-specific EII, Chain A"/>
    <property type="match status" value="1"/>
</dbReference>
<dbReference type="FunFam" id="3.40.930.10:FF:000009">
    <property type="entry name" value="PTS system, fructose specific IIABC component"/>
    <property type="match status" value="1"/>
</dbReference>
<gene>
    <name evidence="4" type="ORF">FRUB_00217</name>
</gene>
<dbReference type="RefSeq" id="WP_088251733.1">
    <property type="nucleotide sequence ID" value="NZ_NIDE01000001.1"/>
</dbReference>
<evidence type="ECO:0000256" key="1">
    <source>
        <dbReference type="ARBA" id="ARBA00004496"/>
    </source>
</evidence>
<dbReference type="PANTHER" id="PTHR47738:SF2">
    <property type="entry name" value="PTS SYSTEM FRUCTOSE-LIKE EIIA COMPONENT"/>
    <property type="match status" value="1"/>
</dbReference>
<evidence type="ECO:0000256" key="2">
    <source>
        <dbReference type="ARBA" id="ARBA00022679"/>
    </source>
</evidence>
<evidence type="ECO:0000259" key="3">
    <source>
        <dbReference type="PROSITE" id="PS51094"/>
    </source>
</evidence>
<evidence type="ECO:0000313" key="5">
    <source>
        <dbReference type="Proteomes" id="UP000214646"/>
    </source>
</evidence>
<keyword evidence="5" id="KW-1185">Reference proteome</keyword>
<dbReference type="PANTHER" id="PTHR47738">
    <property type="entry name" value="PTS SYSTEM FRUCTOSE-LIKE EIIA COMPONENT-RELATED"/>
    <property type="match status" value="1"/>
</dbReference>
<comment type="subcellular location">
    <subcellularLocation>
        <location evidence="1">Cytoplasm</location>
    </subcellularLocation>
</comment>
<feature type="domain" description="PTS EIIA type-2" evidence="3">
    <location>
        <begin position="5"/>
        <end position="151"/>
    </location>
</feature>
<dbReference type="InterPro" id="IPR016152">
    <property type="entry name" value="PTrfase/Anion_transptr"/>
</dbReference>
<dbReference type="Proteomes" id="UP000214646">
    <property type="component" value="Unassembled WGS sequence"/>
</dbReference>
<dbReference type="Pfam" id="PF00359">
    <property type="entry name" value="PTS_EIIA_2"/>
    <property type="match status" value="1"/>
</dbReference>
<comment type="caution">
    <text evidence="4">The sequence shown here is derived from an EMBL/GenBank/DDBJ whole genome shotgun (WGS) entry which is preliminary data.</text>
</comment>
<protein>
    <submittedName>
        <fullName evidence="4">PTS IIA-like nitrogen-regulatory protein PtsN</fullName>
    </submittedName>
</protein>
<dbReference type="PROSITE" id="PS51094">
    <property type="entry name" value="PTS_EIIA_TYPE_2"/>
    <property type="match status" value="1"/>
</dbReference>
<sequence>MRMSHFVVRDAILPALAATTKDGVIREMVHGLQAAGQFPHTDVEDIVRAILRREQLGSTGIGRHIAIPHSRHASVSQLVGSIGVSKAGVPFDSIDGEPVNVFVLLISPQDRPGDHLRALENVVQTMRDDEFVKALRAAETRDQIWALIDGAKPSW</sequence>
<dbReference type="GO" id="GO:0016740">
    <property type="term" value="F:transferase activity"/>
    <property type="evidence" value="ECO:0007669"/>
    <property type="project" value="UniProtKB-KW"/>
</dbReference>
<accession>A0A225E6T8</accession>
<dbReference type="SUPFAM" id="SSF55804">
    <property type="entry name" value="Phoshotransferase/anion transport protein"/>
    <property type="match status" value="1"/>
</dbReference>
<dbReference type="InterPro" id="IPR002178">
    <property type="entry name" value="PTS_EIIA_type-2_dom"/>
</dbReference>
<dbReference type="CDD" id="cd00211">
    <property type="entry name" value="PTS_IIA_fru"/>
    <property type="match status" value="1"/>
</dbReference>
<dbReference type="AlphaFoldDB" id="A0A225E6T8"/>